<evidence type="ECO:0000259" key="3">
    <source>
        <dbReference type="PROSITE" id="PS50110"/>
    </source>
</evidence>
<dbReference type="InterPro" id="IPR011006">
    <property type="entry name" value="CheY-like_superfamily"/>
</dbReference>
<keyword evidence="1 2" id="KW-0597">Phosphoprotein</keyword>
<keyword evidence="6" id="KW-1185">Reference proteome</keyword>
<dbReference type="GO" id="GO:0000160">
    <property type="term" value="P:phosphorelay signal transduction system"/>
    <property type="evidence" value="ECO:0007669"/>
    <property type="project" value="InterPro"/>
</dbReference>
<dbReference type="InterPro" id="IPR007492">
    <property type="entry name" value="LytTR_DNA-bd_dom"/>
</dbReference>
<reference evidence="5" key="1">
    <citation type="journal article" date="2014" name="Int. J. Syst. Evol. Microbiol.">
        <title>Complete genome sequence of Corynebacterium casei LMG S-19264T (=DSM 44701T), isolated from a smear-ripened cheese.</title>
        <authorList>
            <consortium name="US DOE Joint Genome Institute (JGI-PGF)"/>
            <person name="Walter F."/>
            <person name="Albersmeier A."/>
            <person name="Kalinowski J."/>
            <person name="Ruckert C."/>
        </authorList>
    </citation>
    <scope>NUCLEOTIDE SEQUENCE</scope>
    <source>
        <strain evidence="5">CGMCC 1.15448</strain>
    </source>
</reference>
<dbReference type="GO" id="GO:0003677">
    <property type="term" value="F:DNA binding"/>
    <property type="evidence" value="ECO:0007669"/>
    <property type="project" value="InterPro"/>
</dbReference>
<reference evidence="5" key="2">
    <citation type="submission" date="2020-09" db="EMBL/GenBank/DDBJ databases">
        <authorList>
            <person name="Sun Q."/>
            <person name="Zhou Y."/>
        </authorList>
    </citation>
    <scope>NUCLEOTIDE SEQUENCE</scope>
    <source>
        <strain evidence="5">CGMCC 1.15448</strain>
    </source>
</reference>
<dbReference type="PANTHER" id="PTHR44591">
    <property type="entry name" value="STRESS RESPONSE REGULATOR PROTEIN 1"/>
    <property type="match status" value="1"/>
</dbReference>
<dbReference type="SMART" id="SM00850">
    <property type="entry name" value="LytTR"/>
    <property type="match status" value="1"/>
</dbReference>
<evidence type="ECO:0000256" key="1">
    <source>
        <dbReference type="ARBA" id="ARBA00022553"/>
    </source>
</evidence>
<evidence type="ECO:0000256" key="2">
    <source>
        <dbReference type="PROSITE-ProRule" id="PRU00169"/>
    </source>
</evidence>
<dbReference type="Pfam" id="PF04397">
    <property type="entry name" value="LytTR"/>
    <property type="match status" value="1"/>
</dbReference>
<feature type="domain" description="Response regulatory" evidence="3">
    <location>
        <begin position="7"/>
        <end position="122"/>
    </location>
</feature>
<protein>
    <recommendedName>
        <fullName evidence="7">DNA-binding response regulator</fullName>
    </recommendedName>
</protein>
<dbReference type="SUPFAM" id="SSF52172">
    <property type="entry name" value="CheY-like"/>
    <property type="match status" value="1"/>
</dbReference>
<dbReference type="Gene3D" id="2.40.50.1020">
    <property type="entry name" value="LytTr DNA-binding domain"/>
    <property type="match status" value="1"/>
</dbReference>
<feature type="domain" description="HTH LytTR-type" evidence="4">
    <location>
        <begin position="153"/>
        <end position="251"/>
    </location>
</feature>
<evidence type="ECO:0000313" key="5">
    <source>
        <dbReference type="EMBL" id="GGA91661.1"/>
    </source>
</evidence>
<comment type="caution">
    <text evidence="5">The sequence shown here is derived from an EMBL/GenBank/DDBJ whole genome shotgun (WGS) entry which is preliminary data.</text>
</comment>
<feature type="modified residue" description="4-aspartylphosphate" evidence="2">
    <location>
        <position position="57"/>
    </location>
</feature>
<dbReference type="AlphaFoldDB" id="A0A8J2UAX8"/>
<dbReference type="InterPro" id="IPR001789">
    <property type="entry name" value="Sig_transdc_resp-reg_receiver"/>
</dbReference>
<name>A0A8J2UAX8_9BACT</name>
<gene>
    <name evidence="5" type="ORF">GCM10011511_13780</name>
</gene>
<evidence type="ECO:0000259" key="4">
    <source>
        <dbReference type="PROSITE" id="PS50930"/>
    </source>
</evidence>
<dbReference type="EMBL" id="BMJC01000001">
    <property type="protein sequence ID" value="GGA91661.1"/>
    <property type="molecule type" value="Genomic_DNA"/>
</dbReference>
<organism evidence="5 6">
    <name type="scientific">Puia dinghuensis</name>
    <dbReference type="NCBI Taxonomy" id="1792502"/>
    <lineage>
        <taxon>Bacteria</taxon>
        <taxon>Pseudomonadati</taxon>
        <taxon>Bacteroidota</taxon>
        <taxon>Chitinophagia</taxon>
        <taxon>Chitinophagales</taxon>
        <taxon>Chitinophagaceae</taxon>
        <taxon>Puia</taxon>
    </lineage>
</organism>
<dbReference type="SMART" id="SM00448">
    <property type="entry name" value="REC"/>
    <property type="match status" value="1"/>
</dbReference>
<proteinExistence type="predicted"/>
<dbReference type="PANTHER" id="PTHR44591:SF3">
    <property type="entry name" value="RESPONSE REGULATORY DOMAIN-CONTAINING PROTEIN"/>
    <property type="match status" value="1"/>
</dbReference>
<dbReference type="Gene3D" id="3.40.50.2300">
    <property type="match status" value="1"/>
</dbReference>
<evidence type="ECO:0008006" key="7">
    <source>
        <dbReference type="Google" id="ProtNLM"/>
    </source>
</evidence>
<dbReference type="CDD" id="cd17534">
    <property type="entry name" value="REC_DC-like"/>
    <property type="match status" value="1"/>
</dbReference>
<dbReference type="Pfam" id="PF00072">
    <property type="entry name" value="Response_reg"/>
    <property type="match status" value="1"/>
</dbReference>
<dbReference type="PROSITE" id="PS50930">
    <property type="entry name" value="HTH_LYTTR"/>
    <property type="match status" value="1"/>
</dbReference>
<dbReference type="InterPro" id="IPR050595">
    <property type="entry name" value="Bact_response_regulator"/>
</dbReference>
<accession>A0A8J2UAX8</accession>
<dbReference type="RefSeq" id="WP_188929859.1">
    <property type="nucleotide sequence ID" value="NZ_BMJC01000001.1"/>
</dbReference>
<sequence>MQDEQVKILIVEDEPIIALDLSTGLEHYGYAITGIAEDAPSAVQLFTEKEVDIVLMDIHLKGEKDGVVTALQLLKIKAVPVIYLTAFTDATTVQRVKETHPAAFLSKPYTVTNVQIAVELALHNFAAVKDQSRPPEPLPGPDRDTLFQWNDHLFAKVNYRFVKIPLSSILYLAAENNYIHIVTREKKYLLRMSLQQFLDKIACDKLVRIHRSYIIHLDAIHSFNEQEVTVDKEVLPVGRQYRDAFLQQFGWR</sequence>
<evidence type="ECO:0000313" key="6">
    <source>
        <dbReference type="Proteomes" id="UP000607559"/>
    </source>
</evidence>
<dbReference type="Proteomes" id="UP000607559">
    <property type="component" value="Unassembled WGS sequence"/>
</dbReference>
<dbReference type="PROSITE" id="PS50110">
    <property type="entry name" value="RESPONSE_REGULATORY"/>
    <property type="match status" value="1"/>
</dbReference>